<dbReference type="PANTHER" id="PTHR23517:SF15">
    <property type="entry name" value="PROTON-DEPENDENT OLIGOPEPTIDE FAMILY TRANSPORT PROTEIN"/>
    <property type="match status" value="1"/>
</dbReference>
<dbReference type="Gene3D" id="1.20.1250.20">
    <property type="entry name" value="MFS general substrate transporter like domains"/>
    <property type="match status" value="2"/>
</dbReference>
<comment type="subcellular location">
    <subcellularLocation>
        <location evidence="1">Cell membrane</location>
        <topology evidence="1">Multi-pass membrane protein</topology>
    </subcellularLocation>
    <subcellularLocation>
        <location evidence="8">Membrane</location>
        <topology evidence="8">Multi-pass membrane protein</topology>
    </subcellularLocation>
</comment>
<feature type="transmembrane region" description="Helical" evidence="9">
    <location>
        <begin position="499"/>
        <end position="520"/>
    </location>
</feature>
<feature type="transmembrane region" description="Helical" evidence="9">
    <location>
        <begin position="180"/>
        <end position="203"/>
    </location>
</feature>
<evidence type="ECO:0000256" key="2">
    <source>
        <dbReference type="ARBA" id="ARBA00022448"/>
    </source>
</evidence>
<evidence type="ECO:0000256" key="3">
    <source>
        <dbReference type="ARBA" id="ARBA00022475"/>
    </source>
</evidence>
<dbReference type="InterPro" id="IPR050171">
    <property type="entry name" value="MFS_Transporters"/>
</dbReference>
<evidence type="ECO:0000256" key="8">
    <source>
        <dbReference type="RuleBase" id="RU003755"/>
    </source>
</evidence>
<dbReference type="RefSeq" id="WP_146790013.1">
    <property type="nucleotide sequence ID" value="NZ_BAABIO010000003.1"/>
</dbReference>
<evidence type="ECO:0000256" key="6">
    <source>
        <dbReference type="ARBA" id="ARBA00022989"/>
    </source>
</evidence>
<evidence type="ECO:0000256" key="4">
    <source>
        <dbReference type="ARBA" id="ARBA00022692"/>
    </source>
</evidence>
<accession>A0A5B8UNA0</accession>
<feature type="transmembrane region" description="Helical" evidence="9">
    <location>
        <begin position="435"/>
        <end position="455"/>
    </location>
</feature>
<evidence type="ECO:0000256" key="1">
    <source>
        <dbReference type="ARBA" id="ARBA00004651"/>
    </source>
</evidence>
<keyword evidence="7 9" id="KW-0472">Membrane</keyword>
<feature type="transmembrane region" description="Helical" evidence="9">
    <location>
        <begin position="224"/>
        <end position="247"/>
    </location>
</feature>
<dbReference type="InterPro" id="IPR000109">
    <property type="entry name" value="POT_fam"/>
</dbReference>
<dbReference type="InterPro" id="IPR036259">
    <property type="entry name" value="MFS_trans_sf"/>
</dbReference>
<dbReference type="SUPFAM" id="SSF103473">
    <property type="entry name" value="MFS general substrate transporter"/>
    <property type="match status" value="2"/>
</dbReference>
<dbReference type="PANTHER" id="PTHR23517">
    <property type="entry name" value="RESISTANCE PROTEIN MDTM, PUTATIVE-RELATED-RELATED"/>
    <property type="match status" value="1"/>
</dbReference>
<evidence type="ECO:0000313" key="10">
    <source>
        <dbReference type="EMBL" id="QEC57560.1"/>
    </source>
</evidence>
<gene>
    <name evidence="10" type="ORF">FSB75_17170</name>
</gene>
<dbReference type="InterPro" id="IPR005279">
    <property type="entry name" value="Dipep/tripep_permease"/>
</dbReference>
<feature type="transmembrane region" description="Helical" evidence="9">
    <location>
        <begin position="532"/>
        <end position="553"/>
    </location>
</feature>
<keyword evidence="5" id="KW-0571">Peptide transport</keyword>
<dbReference type="KEGG" id="fgg:FSB75_17170"/>
<evidence type="ECO:0000256" key="9">
    <source>
        <dbReference type="SAM" id="Phobius"/>
    </source>
</evidence>
<dbReference type="EMBL" id="CP042433">
    <property type="protein sequence ID" value="QEC57560.1"/>
    <property type="molecule type" value="Genomic_DNA"/>
</dbReference>
<feature type="transmembrane region" description="Helical" evidence="9">
    <location>
        <begin position="285"/>
        <end position="303"/>
    </location>
</feature>
<feature type="transmembrane region" description="Helical" evidence="9">
    <location>
        <begin position="101"/>
        <end position="123"/>
    </location>
</feature>
<dbReference type="PROSITE" id="PS01023">
    <property type="entry name" value="PTR2_2"/>
    <property type="match status" value="1"/>
</dbReference>
<dbReference type="NCBIfam" id="TIGR00924">
    <property type="entry name" value="yjdL_sub1_fam"/>
    <property type="match status" value="1"/>
</dbReference>
<protein>
    <submittedName>
        <fullName evidence="10">Peptide MFS transporter</fullName>
    </submittedName>
</protein>
<evidence type="ECO:0000256" key="5">
    <source>
        <dbReference type="ARBA" id="ARBA00022856"/>
    </source>
</evidence>
<keyword evidence="5" id="KW-0653">Protein transport</keyword>
<keyword evidence="3" id="KW-1003">Cell membrane</keyword>
<dbReference type="GO" id="GO:0006857">
    <property type="term" value="P:oligopeptide transport"/>
    <property type="evidence" value="ECO:0007669"/>
    <property type="project" value="InterPro"/>
</dbReference>
<dbReference type="InterPro" id="IPR018456">
    <property type="entry name" value="PTR2_symporter_CS"/>
</dbReference>
<sequence>MQQNSIVNSTQTKAKHPRALYVLFLTEMWERFAYYLMVGILLLYLIDDKTGGKGFSQGLGADIVGSFIALVYLTPFIGGLLADRHLGYIKSIFLGGSLMSLGYFCLSIPGNTALFVSLGLIIVGNGFFKPNISTLLGNIYNREELRPLKDNAYNIFYMGINVGAFICNFVAAYLRNKYGWGYAFAAAGVGLIIGLIVLAMNLNKVKEGDVKKPAQKEDMATGKIFGVVFLPAIIAAVIGWFLPTLLFHEPLMGSQASDAFIFACLPVIAFYVSLYVRAQGQDKKGIGALLFIFAISVIFWTIYNLNSTAYTLWAERYTDRTLSPTTQKITGAIGALQTVDDKPRWVNKVDNQLAEVKDVSPIVRLDSTTEVKQKGDKSETVKTIFGITANGNRIDTATKIVQVQGPDPYFNNVPPEQRPGGKEVKLMNTELFQSINPLFIVGLTLIFVPLFSYMRTKGKEPTTASKFAMALFICGLSALVMVFAVMSVPSVYTHKTSPIWLWLTYGVFTVSEIFLSPIGLSLVSKLAPARLTALLMGGWFLSTSIGGKIAGIMTSYWDGFSDKKIFFLILVAAAFVGGILIYSRLKSLNQILRDKTGSA</sequence>
<dbReference type="OrthoDB" id="9772725at2"/>
<keyword evidence="11" id="KW-1185">Reference proteome</keyword>
<organism evidence="10 11">
    <name type="scientific">Flavisolibacter ginsenosidimutans</name>
    <dbReference type="NCBI Taxonomy" id="661481"/>
    <lineage>
        <taxon>Bacteria</taxon>
        <taxon>Pseudomonadati</taxon>
        <taxon>Bacteroidota</taxon>
        <taxon>Chitinophagia</taxon>
        <taxon>Chitinophagales</taxon>
        <taxon>Chitinophagaceae</taxon>
        <taxon>Flavisolibacter</taxon>
    </lineage>
</organism>
<evidence type="ECO:0000313" key="11">
    <source>
        <dbReference type="Proteomes" id="UP000321204"/>
    </source>
</evidence>
<keyword evidence="4 8" id="KW-0812">Transmembrane</keyword>
<evidence type="ECO:0000256" key="7">
    <source>
        <dbReference type="ARBA" id="ARBA00023136"/>
    </source>
</evidence>
<feature type="transmembrane region" description="Helical" evidence="9">
    <location>
        <begin position="259"/>
        <end position="278"/>
    </location>
</feature>
<comment type="similarity">
    <text evidence="8">Belongs to the major facilitator superfamily. Proton-dependent oligopeptide transporter (POT/PTR) (TC 2.A.17) family.</text>
</comment>
<dbReference type="CDD" id="cd17346">
    <property type="entry name" value="MFS_DtpA_like"/>
    <property type="match status" value="1"/>
</dbReference>
<keyword evidence="6 9" id="KW-1133">Transmembrane helix</keyword>
<reference evidence="10 11" key="1">
    <citation type="journal article" date="2015" name="Int. J. Syst. Evol. Microbiol.">
        <title>Flavisolibacter ginsenosidimutans sp. nov., with ginsenoside-converting activity isolated from soil used for cultivating ginseng.</title>
        <authorList>
            <person name="Zhao Y."/>
            <person name="Liu Q."/>
            <person name="Kang M.S."/>
            <person name="Jin F."/>
            <person name="Yu H."/>
            <person name="Im W.T."/>
        </authorList>
    </citation>
    <scope>NUCLEOTIDE SEQUENCE [LARGE SCALE GENOMIC DNA]</scope>
    <source>
        <strain evidence="10 11">Gsoil 636</strain>
    </source>
</reference>
<dbReference type="GO" id="GO:1904680">
    <property type="term" value="F:peptide transmembrane transporter activity"/>
    <property type="evidence" value="ECO:0007669"/>
    <property type="project" value="InterPro"/>
</dbReference>
<feature type="transmembrane region" description="Helical" evidence="9">
    <location>
        <begin position="467"/>
        <end position="487"/>
    </location>
</feature>
<proteinExistence type="inferred from homology"/>
<feature type="transmembrane region" description="Helical" evidence="9">
    <location>
        <begin position="59"/>
        <end position="81"/>
    </location>
</feature>
<feature type="transmembrane region" description="Helical" evidence="9">
    <location>
        <begin position="565"/>
        <end position="585"/>
    </location>
</feature>
<keyword evidence="2 8" id="KW-0813">Transport</keyword>
<dbReference type="Proteomes" id="UP000321204">
    <property type="component" value="Chromosome"/>
</dbReference>
<dbReference type="Pfam" id="PF00854">
    <property type="entry name" value="PTR2"/>
    <property type="match status" value="2"/>
</dbReference>
<feature type="transmembrane region" description="Helical" evidence="9">
    <location>
        <begin position="32"/>
        <end position="47"/>
    </location>
</feature>
<dbReference type="GO" id="GO:0005886">
    <property type="term" value="C:plasma membrane"/>
    <property type="evidence" value="ECO:0007669"/>
    <property type="project" value="UniProtKB-SubCell"/>
</dbReference>
<dbReference type="AlphaFoldDB" id="A0A5B8UNA0"/>
<name>A0A5B8UNA0_9BACT</name>
<feature type="transmembrane region" description="Helical" evidence="9">
    <location>
        <begin position="155"/>
        <end position="174"/>
    </location>
</feature>